<reference evidence="2 3" key="1">
    <citation type="submission" date="2016-01" db="EMBL/GenBank/DDBJ databases">
        <authorList>
            <person name="Peeters C."/>
        </authorList>
    </citation>
    <scope>NUCLEOTIDE SEQUENCE [LARGE SCALE GENOMIC DNA]</scope>
    <source>
        <strain evidence="2">LMG 29315</strain>
    </source>
</reference>
<dbReference type="RefSeq" id="WP_040048918.1">
    <property type="nucleotide sequence ID" value="NZ_FCNV02000001.1"/>
</dbReference>
<dbReference type="EMBL" id="FCNV02000001">
    <property type="protein sequence ID" value="SAL18012.1"/>
    <property type="molecule type" value="Genomic_DNA"/>
</dbReference>
<feature type="chain" id="PRO_5024834734" description="Lipoprotein" evidence="1">
    <location>
        <begin position="20"/>
        <end position="115"/>
    </location>
</feature>
<dbReference type="AlphaFoldDB" id="A0A658QT28"/>
<accession>A0A658QT28</accession>
<protein>
    <recommendedName>
        <fullName evidence="4">Lipoprotein</fullName>
    </recommendedName>
</protein>
<dbReference type="PROSITE" id="PS51257">
    <property type="entry name" value="PROKAR_LIPOPROTEIN"/>
    <property type="match status" value="1"/>
</dbReference>
<evidence type="ECO:0000256" key="1">
    <source>
        <dbReference type="SAM" id="SignalP"/>
    </source>
</evidence>
<proteinExistence type="predicted"/>
<evidence type="ECO:0000313" key="3">
    <source>
        <dbReference type="Proteomes" id="UP000198263"/>
    </source>
</evidence>
<evidence type="ECO:0000313" key="2">
    <source>
        <dbReference type="EMBL" id="SAL18012.1"/>
    </source>
</evidence>
<dbReference type="Proteomes" id="UP000198263">
    <property type="component" value="Unassembled WGS sequence"/>
</dbReference>
<feature type="signal peptide" evidence="1">
    <location>
        <begin position="1"/>
        <end position="19"/>
    </location>
</feature>
<sequence length="115" mass="12263">MNIRSRLLPLLTIPLALMAGCTSYYRNIDACKERMHAEYPDAASAPLKVTGSGAAIHGTRVVVHGTIKTPATPPATKTTDTPAAAECTFTDNTLTAFQWLAPAKLVPKPQADDDQ</sequence>
<dbReference type="OrthoDB" id="9114274at2"/>
<keyword evidence="3" id="KW-1185">Reference proteome</keyword>
<gene>
    <name evidence="2" type="ORF">AWB72_01159</name>
</gene>
<comment type="caution">
    <text evidence="2">The sequence shown here is derived from an EMBL/GenBank/DDBJ whole genome shotgun (WGS) entry which is preliminary data.</text>
</comment>
<organism evidence="2 3">
    <name type="scientific">Caballeronia concitans</name>
    <dbReference type="NCBI Taxonomy" id="1777133"/>
    <lineage>
        <taxon>Bacteria</taxon>
        <taxon>Pseudomonadati</taxon>
        <taxon>Pseudomonadota</taxon>
        <taxon>Betaproteobacteria</taxon>
        <taxon>Burkholderiales</taxon>
        <taxon>Burkholderiaceae</taxon>
        <taxon>Caballeronia</taxon>
    </lineage>
</organism>
<evidence type="ECO:0008006" key="4">
    <source>
        <dbReference type="Google" id="ProtNLM"/>
    </source>
</evidence>
<keyword evidence="1" id="KW-0732">Signal</keyword>
<name>A0A658QT28_9BURK</name>